<evidence type="ECO:0000313" key="2">
    <source>
        <dbReference type="Proteomes" id="UP000642468"/>
    </source>
</evidence>
<dbReference type="EMBL" id="JACWZZ010000001">
    <property type="protein sequence ID" value="MBD2714379.1"/>
    <property type="molecule type" value="Genomic_DNA"/>
</dbReference>
<dbReference type="Gene3D" id="1.10.3680.10">
    <property type="entry name" value="TerB-like"/>
    <property type="match status" value="1"/>
</dbReference>
<keyword evidence="2" id="KW-1185">Reference proteome</keyword>
<sequence length="142" mass="15856">MENFTPSISVSSQVTHSLLARLLALAYVDQEVDLREVELIYGIALERGVSKETLESIMLRPHSVSTILPSTPHERVSHLYDLARLILADGIIKEEERAMLRRSVLLYEFTEENADGIVDFLLEQAQAGVAPAQVIQVVQESI</sequence>
<proteinExistence type="predicted"/>
<dbReference type="RefSeq" id="WP_190783465.1">
    <property type="nucleotide sequence ID" value="NZ_JACWZZ010000001.1"/>
</dbReference>
<evidence type="ECO:0008006" key="3">
    <source>
        <dbReference type="Google" id="ProtNLM"/>
    </source>
</evidence>
<accession>A0ABR8JC75</accession>
<dbReference type="SUPFAM" id="SSF158682">
    <property type="entry name" value="TerB-like"/>
    <property type="match status" value="1"/>
</dbReference>
<reference evidence="1 2" key="1">
    <citation type="submission" date="2020-09" db="EMBL/GenBank/DDBJ databases">
        <authorList>
            <person name="Kim M.K."/>
        </authorList>
    </citation>
    <scope>NUCLEOTIDE SEQUENCE [LARGE SCALE GENOMIC DNA]</scope>
    <source>
        <strain evidence="1 2">BT646</strain>
    </source>
</reference>
<comment type="caution">
    <text evidence="1">The sequence shown here is derived from an EMBL/GenBank/DDBJ whole genome shotgun (WGS) entry which is preliminary data.</text>
</comment>
<gene>
    <name evidence="1" type="ORF">IC231_04955</name>
</gene>
<organism evidence="1 2">
    <name type="scientific">Hymenobacter duratus</name>
    <dbReference type="NCBI Taxonomy" id="2771356"/>
    <lineage>
        <taxon>Bacteria</taxon>
        <taxon>Pseudomonadati</taxon>
        <taxon>Bacteroidota</taxon>
        <taxon>Cytophagia</taxon>
        <taxon>Cytophagales</taxon>
        <taxon>Hymenobacteraceae</taxon>
        <taxon>Hymenobacter</taxon>
    </lineage>
</organism>
<name>A0ABR8JC75_9BACT</name>
<protein>
    <recommendedName>
        <fullName evidence="3">TerB family tellurite resistance protein</fullName>
    </recommendedName>
</protein>
<dbReference type="InterPro" id="IPR029024">
    <property type="entry name" value="TerB-like"/>
</dbReference>
<dbReference type="Proteomes" id="UP000642468">
    <property type="component" value="Unassembled WGS sequence"/>
</dbReference>
<evidence type="ECO:0000313" key="1">
    <source>
        <dbReference type="EMBL" id="MBD2714379.1"/>
    </source>
</evidence>